<dbReference type="Gene3D" id="4.10.830.40">
    <property type="match status" value="1"/>
</dbReference>
<dbReference type="SMART" id="SM00336">
    <property type="entry name" value="BBOX"/>
    <property type="match status" value="2"/>
</dbReference>
<dbReference type="Gene3D" id="3.30.160.60">
    <property type="entry name" value="Classic Zinc Finger"/>
    <property type="match status" value="1"/>
</dbReference>
<sequence>MPILAIHSNASRKDLKCENCNNKKQAIARCAHCSVFLCSFCVKAHRRMNILKDHEILAFDAVQRAEPREMAKKMYCKQHKDEEMSFYCEDCCVMLCRDCTVLDHRGHEYVRVSKIMARERKVLQEAIQSTSQLIPTLNLVLRDTKEMADRVAERIEVTNGQVDSFIEQQITMLEIARDQLKEGVNAVGRTKQSLLESQLRRIDLQLRSTNNAVEFAKQALTHSSSAQVLLLKKHILTRLKYLSEQPVDRRPCQNDGLGLRITPGASIVQFIPQIAAIDSSTAVPRFSDLQLTGSVDSLVYTTFCAQTWEFTLTLRDHFNKQLVRGGNDVGAVIADFPSDLKEKHSVRISLGVTDNHDGSYSFSYKPPIPGQYTLDVKADGYRIKGSPF</sequence>
<name>A7SPQ6_NEMVE</name>
<accession>A7SPQ6</accession>
<keyword evidence="2" id="KW-0863">Zinc-finger</keyword>
<feature type="domain" description="B box-type" evidence="4">
    <location>
        <begin position="12"/>
        <end position="59"/>
    </location>
</feature>
<dbReference type="Gene3D" id="2.60.40.10">
    <property type="entry name" value="Immunoglobulins"/>
    <property type="match status" value="1"/>
</dbReference>
<keyword evidence="2" id="KW-0479">Metal-binding</keyword>
<evidence type="ECO:0000259" key="4">
    <source>
        <dbReference type="PROSITE" id="PS50119"/>
    </source>
</evidence>
<dbReference type="PROSITE" id="PS50119">
    <property type="entry name" value="ZF_BBOX"/>
    <property type="match status" value="2"/>
</dbReference>
<evidence type="ECO:0000256" key="3">
    <source>
        <dbReference type="PROSITE-ProRule" id="PRU00087"/>
    </source>
</evidence>
<dbReference type="PANTHER" id="PTHR25462">
    <property type="entry name" value="BONUS, ISOFORM C-RELATED"/>
    <property type="match status" value="1"/>
</dbReference>
<feature type="domain" description="B box-type" evidence="4">
    <location>
        <begin position="71"/>
        <end position="112"/>
    </location>
</feature>
<dbReference type="InParanoid" id="A7SPQ6"/>
<dbReference type="Pfam" id="PF00630">
    <property type="entry name" value="Filamin"/>
    <property type="match status" value="1"/>
</dbReference>
<protein>
    <recommendedName>
        <fullName evidence="4">B box-type domain-containing protein</fullName>
    </recommendedName>
</protein>
<dbReference type="InterPro" id="IPR014756">
    <property type="entry name" value="Ig_E-set"/>
</dbReference>
<dbReference type="GO" id="GO:0061659">
    <property type="term" value="F:ubiquitin-like protein ligase activity"/>
    <property type="evidence" value="ECO:0000318"/>
    <property type="project" value="GO_Central"/>
</dbReference>
<dbReference type="KEGG" id="nve:5505632"/>
<dbReference type="HOGENOM" id="CLU_013137_14_8_1"/>
<dbReference type="GO" id="GO:0008270">
    <property type="term" value="F:zinc ion binding"/>
    <property type="evidence" value="ECO:0007669"/>
    <property type="project" value="UniProtKB-KW"/>
</dbReference>
<dbReference type="InterPro" id="IPR017868">
    <property type="entry name" value="Filamin/ABP280_repeat-like"/>
</dbReference>
<keyword evidence="6" id="KW-1185">Reference proteome</keyword>
<dbReference type="Pfam" id="PF00643">
    <property type="entry name" value="zf-B_box"/>
    <property type="match status" value="2"/>
</dbReference>
<evidence type="ECO:0000256" key="2">
    <source>
        <dbReference type="PROSITE-ProRule" id="PRU00024"/>
    </source>
</evidence>
<dbReference type="eggNOG" id="KOG2177">
    <property type="taxonomic scope" value="Eukaryota"/>
</dbReference>
<dbReference type="InterPro" id="IPR001298">
    <property type="entry name" value="Filamin/ABP280_rpt"/>
</dbReference>
<evidence type="ECO:0000313" key="5">
    <source>
        <dbReference type="EMBL" id="EDO34297.1"/>
    </source>
</evidence>
<feature type="repeat" description="Filamin" evidence="3">
    <location>
        <begin position="309"/>
        <end position="388"/>
    </location>
</feature>
<reference evidence="5 6" key="1">
    <citation type="journal article" date="2007" name="Science">
        <title>Sea anemone genome reveals ancestral eumetazoan gene repertoire and genomic organization.</title>
        <authorList>
            <person name="Putnam N.H."/>
            <person name="Srivastava M."/>
            <person name="Hellsten U."/>
            <person name="Dirks B."/>
            <person name="Chapman J."/>
            <person name="Salamov A."/>
            <person name="Terry A."/>
            <person name="Shapiro H."/>
            <person name="Lindquist E."/>
            <person name="Kapitonov V.V."/>
            <person name="Jurka J."/>
            <person name="Genikhovich G."/>
            <person name="Grigoriev I.V."/>
            <person name="Lucas S.M."/>
            <person name="Steele R.E."/>
            <person name="Finnerty J.R."/>
            <person name="Technau U."/>
            <person name="Martindale M.Q."/>
            <person name="Rokhsar D.S."/>
        </authorList>
    </citation>
    <scope>NUCLEOTIDE SEQUENCE [LARGE SCALE GENOMIC DNA]</scope>
    <source>
        <strain evidence="6">CH2 X CH6</strain>
    </source>
</reference>
<evidence type="ECO:0000256" key="1">
    <source>
        <dbReference type="ARBA" id="ARBA00022737"/>
    </source>
</evidence>
<dbReference type="InterPro" id="IPR047153">
    <property type="entry name" value="TRIM45/56/19-like"/>
</dbReference>
<dbReference type="OMA" id="NANSICF"/>
<dbReference type="Proteomes" id="UP000001593">
    <property type="component" value="Unassembled WGS sequence"/>
</dbReference>
<proteinExistence type="predicted"/>
<dbReference type="AlphaFoldDB" id="A7SPQ6"/>
<dbReference type="SMART" id="SM00557">
    <property type="entry name" value="IG_FLMN"/>
    <property type="match status" value="1"/>
</dbReference>
<keyword evidence="2" id="KW-0862">Zinc</keyword>
<keyword evidence="1" id="KW-0677">Repeat</keyword>
<dbReference type="OrthoDB" id="5986662at2759"/>
<dbReference type="PROSITE" id="PS50194">
    <property type="entry name" value="FILAMIN_REPEAT"/>
    <property type="match status" value="1"/>
</dbReference>
<dbReference type="InterPro" id="IPR000315">
    <property type="entry name" value="Znf_B-box"/>
</dbReference>
<gene>
    <name evidence="5" type="ORF">NEMVEDRAFT_v1g126319</name>
</gene>
<organism evidence="5 6">
    <name type="scientific">Nematostella vectensis</name>
    <name type="common">Starlet sea anemone</name>
    <dbReference type="NCBI Taxonomy" id="45351"/>
    <lineage>
        <taxon>Eukaryota</taxon>
        <taxon>Metazoa</taxon>
        <taxon>Cnidaria</taxon>
        <taxon>Anthozoa</taxon>
        <taxon>Hexacorallia</taxon>
        <taxon>Actiniaria</taxon>
        <taxon>Edwardsiidae</taxon>
        <taxon>Nematostella</taxon>
    </lineage>
</organism>
<dbReference type="PANTHER" id="PTHR25462:SF301">
    <property type="entry name" value="E3 UBIQUITIN-PROTEIN LIGASE TRIM56-LIKE"/>
    <property type="match status" value="1"/>
</dbReference>
<dbReference type="InterPro" id="IPR013783">
    <property type="entry name" value="Ig-like_fold"/>
</dbReference>
<dbReference type="SUPFAM" id="SSF57845">
    <property type="entry name" value="B-box zinc-binding domain"/>
    <property type="match status" value="1"/>
</dbReference>
<dbReference type="EMBL" id="DS469736">
    <property type="protein sequence ID" value="EDO34297.1"/>
    <property type="molecule type" value="Genomic_DNA"/>
</dbReference>
<dbReference type="SUPFAM" id="SSF81296">
    <property type="entry name" value="E set domains"/>
    <property type="match status" value="1"/>
</dbReference>
<dbReference type="PhylomeDB" id="A7SPQ6"/>
<evidence type="ECO:0000313" key="6">
    <source>
        <dbReference type="Proteomes" id="UP000001593"/>
    </source>
</evidence>
<feature type="non-terminal residue" evidence="5">
    <location>
        <position position="388"/>
    </location>
</feature>